<name>A0A0F9W3P9_9ZZZZ</name>
<proteinExistence type="predicted"/>
<comment type="caution">
    <text evidence="2">The sequence shown here is derived from an EMBL/GenBank/DDBJ whole genome shotgun (WGS) entry which is preliminary data.</text>
</comment>
<dbReference type="PANTHER" id="PTHR34980">
    <property type="entry name" value="INNER MEMBRANE PROTEIN-RELATED-RELATED"/>
    <property type="match status" value="1"/>
</dbReference>
<feature type="transmembrane region" description="Helical" evidence="1">
    <location>
        <begin position="21"/>
        <end position="41"/>
    </location>
</feature>
<dbReference type="AlphaFoldDB" id="A0A0F9W3P9"/>
<keyword evidence="1" id="KW-0472">Membrane</keyword>
<evidence type="ECO:0000256" key="1">
    <source>
        <dbReference type="SAM" id="Phobius"/>
    </source>
</evidence>
<dbReference type="InterPro" id="IPR008523">
    <property type="entry name" value="DUF805"/>
</dbReference>
<evidence type="ECO:0000313" key="2">
    <source>
        <dbReference type="EMBL" id="KKN72693.1"/>
    </source>
</evidence>
<accession>A0A0F9W3P9</accession>
<keyword evidence="1" id="KW-0812">Transmembrane</keyword>
<feature type="transmembrane region" description="Helical" evidence="1">
    <location>
        <begin position="53"/>
        <end position="74"/>
    </location>
</feature>
<evidence type="ECO:0008006" key="3">
    <source>
        <dbReference type="Google" id="ProtNLM"/>
    </source>
</evidence>
<dbReference type="GO" id="GO:0005886">
    <property type="term" value="C:plasma membrane"/>
    <property type="evidence" value="ECO:0007669"/>
    <property type="project" value="TreeGrafter"/>
</dbReference>
<dbReference type="PANTHER" id="PTHR34980:SF3">
    <property type="entry name" value="BLR8105 PROTEIN"/>
    <property type="match status" value="1"/>
</dbReference>
<dbReference type="Pfam" id="PF05656">
    <property type="entry name" value="DUF805"/>
    <property type="match status" value="1"/>
</dbReference>
<reference evidence="2" key="1">
    <citation type="journal article" date="2015" name="Nature">
        <title>Complex archaea that bridge the gap between prokaryotes and eukaryotes.</title>
        <authorList>
            <person name="Spang A."/>
            <person name="Saw J.H."/>
            <person name="Jorgensen S.L."/>
            <person name="Zaremba-Niedzwiedzka K."/>
            <person name="Martijn J."/>
            <person name="Lind A.E."/>
            <person name="van Eijk R."/>
            <person name="Schleper C."/>
            <person name="Guy L."/>
            <person name="Ettema T.J."/>
        </authorList>
    </citation>
    <scope>NUCLEOTIDE SEQUENCE</scope>
</reference>
<keyword evidence="1" id="KW-1133">Transmembrane helix</keyword>
<organism evidence="2">
    <name type="scientific">marine sediment metagenome</name>
    <dbReference type="NCBI Taxonomy" id="412755"/>
    <lineage>
        <taxon>unclassified sequences</taxon>
        <taxon>metagenomes</taxon>
        <taxon>ecological metagenomes</taxon>
    </lineage>
</organism>
<feature type="transmembrane region" description="Helical" evidence="1">
    <location>
        <begin position="86"/>
        <end position="107"/>
    </location>
</feature>
<gene>
    <name evidence="2" type="ORF">LCGC14_0408340</name>
</gene>
<dbReference type="EMBL" id="LAZR01000357">
    <property type="protein sequence ID" value="KKN72693.1"/>
    <property type="molecule type" value="Genomic_DNA"/>
</dbReference>
<sequence length="125" mass="14075">MSKPALDDLFTAHGRRNRKSFLWLNILLALTFFEGILILLLDVEFGWGFGETGIPAVLIIFYGVCWSVAVMMAAAQRCHDCGWSGYWALLIYVPYLGGLVWLIALIMPGESGMNHHGDDPLRFKR</sequence>
<protein>
    <recommendedName>
        <fullName evidence="3">DUF805 domain-containing protein</fullName>
    </recommendedName>
</protein>